<dbReference type="Proteomes" id="UP001649230">
    <property type="component" value="Chromosome"/>
</dbReference>
<dbReference type="EMBL" id="CP090978">
    <property type="protein sequence ID" value="UJF33850.1"/>
    <property type="molecule type" value="Genomic_DNA"/>
</dbReference>
<dbReference type="Gene3D" id="3.40.630.30">
    <property type="match status" value="1"/>
</dbReference>
<dbReference type="InterPro" id="IPR016181">
    <property type="entry name" value="Acyl_CoA_acyltransferase"/>
</dbReference>
<organism evidence="1 2">
    <name type="scientific">Paenibacillus hexagrammi</name>
    <dbReference type="NCBI Taxonomy" id="2908839"/>
    <lineage>
        <taxon>Bacteria</taxon>
        <taxon>Bacillati</taxon>
        <taxon>Bacillota</taxon>
        <taxon>Bacilli</taxon>
        <taxon>Bacillales</taxon>
        <taxon>Paenibacillaceae</taxon>
        <taxon>Paenibacillus</taxon>
    </lineage>
</organism>
<keyword evidence="2" id="KW-1185">Reference proteome</keyword>
<name>A0ABY3SL46_9BACL</name>
<gene>
    <name evidence="1" type="ORF">L0M14_00870</name>
</gene>
<sequence>MPIYVKQCESDEEFAKVSLFFLTNKFGLHPSISTIDAVTLLYLYITQGYLIYSSDDSNQVIGVCAYYHGTPEQEYKDKHVAFMDMALSDKAHQGTRLFVKGLIYLVDHIAEHHPEVEDLQLAALTENTYTCRLYAKFAEVSHTRDGYVGQETVFCVKIHQIQGFLRKYR</sequence>
<reference evidence="1 2" key="1">
    <citation type="journal article" date="2024" name="Int. J. Syst. Evol. Microbiol.">
        <title>Paenibacillus hexagrammi sp. nov., a novel bacterium isolated from the gut content of Hexagrammos agrammus.</title>
        <authorList>
            <person name="Jung H.K."/>
            <person name="Kim D.G."/>
            <person name="Zin H."/>
            <person name="Park J."/>
            <person name="Jung H."/>
            <person name="Kim Y.O."/>
            <person name="Kong H.J."/>
            <person name="Kim J.W."/>
            <person name="Kim Y.S."/>
        </authorList>
    </citation>
    <scope>NUCLEOTIDE SEQUENCE [LARGE SCALE GENOMIC DNA]</scope>
    <source>
        <strain evidence="1 2">YPD9-1</strain>
    </source>
</reference>
<accession>A0ABY3SL46</accession>
<evidence type="ECO:0000313" key="1">
    <source>
        <dbReference type="EMBL" id="UJF33850.1"/>
    </source>
</evidence>
<dbReference type="RefSeq" id="WP_235120241.1">
    <property type="nucleotide sequence ID" value="NZ_CP090978.1"/>
</dbReference>
<proteinExistence type="predicted"/>
<evidence type="ECO:0000313" key="2">
    <source>
        <dbReference type="Proteomes" id="UP001649230"/>
    </source>
</evidence>
<dbReference type="SUPFAM" id="SSF55729">
    <property type="entry name" value="Acyl-CoA N-acyltransferases (Nat)"/>
    <property type="match status" value="1"/>
</dbReference>
<protein>
    <recommendedName>
        <fullName evidence="3">N-acetyltransferase domain-containing protein</fullName>
    </recommendedName>
</protein>
<evidence type="ECO:0008006" key="3">
    <source>
        <dbReference type="Google" id="ProtNLM"/>
    </source>
</evidence>